<dbReference type="GO" id="GO:0003684">
    <property type="term" value="F:damaged DNA binding"/>
    <property type="evidence" value="ECO:0007669"/>
    <property type="project" value="TreeGrafter"/>
</dbReference>
<dbReference type="GO" id="GO:0000724">
    <property type="term" value="P:double-strand break repair via homologous recombination"/>
    <property type="evidence" value="ECO:0007669"/>
    <property type="project" value="TreeGrafter"/>
</dbReference>
<gene>
    <name evidence="7" type="ORF">HU200_022320</name>
</gene>
<dbReference type="GO" id="GO:0007095">
    <property type="term" value="P:mitotic G2 DNA damage checkpoint signaling"/>
    <property type="evidence" value="ECO:0007669"/>
    <property type="project" value="InterPro"/>
</dbReference>
<comment type="subcellular location">
    <subcellularLocation>
        <location evidence="1">Nucleus</location>
    </subcellularLocation>
</comment>
<comment type="similarity">
    <text evidence="5">Belongs to the Nibrin family.</text>
</comment>
<dbReference type="Proteomes" id="UP000636709">
    <property type="component" value="Unassembled WGS sequence"/>
</dbReference>
<dbReference type="PANTHER" id="PTHR12162">
    <property type="entry name" value="NIBRIN-RELATED"/>
    <property type="match status" value="1"/>
</dbReference>
<protein>
    <recommendedName>
        <fullName evidence="6">FHA domain-containing protein</fullName>
    </recommendedName>
</protein>
<dbReference type="InterPro" id="IPR008984">
    <property type="entry name" value="SMAD_FHA_dom_sf"/>
</dbReference>
<name>A0A835C2W2_9POAL</name>
<dbReference type="PANTHER" id="PTHR12162:SF0">
    <property type="entry name" value="NIBRIN"/>
    <property type="match status" value="1"/>
</dbReference>
<dbReference type="OrthoDB" id="552194at2759"/>
<comment type="caution">
    <text evidence="7">The sequence shown here is derived from an EMBL/GenBank/DDBJ whole genome shotgun (WGS) entry which is preliminary data.</text>
</comment>
<evidence type="ECO:0000313" key="8">
    <source>
        <dbReference type="Proteomes" id="UP000636709"/>
    </source>
</evidence>
<evidence type="ECO:0000256" key="4">
    <source>
        <dbReference type="ARBA" id="ARBA00023242"/>
    </source>
</evidence>
<keyword evidence="2" id="KW-0227">DNA damage</keyword>
<dbReference type="SUPFAM" id="SSF49879">
    <property type="entry name" value="SMAD/FHA domain"/>
    <property type="match status" value="1"/>
</dbReference>
<dbReference type="CDD" id="cd22667">
    <property type="entry name" value="FHA_NBN"/>
    <property type="match status" value="1"/>
</dbReference>
<evidence type="ECO:0000256" key="1">
    <source>
        <dbReference type="ARBA" id="ARBA00004123"/>
    </source>
</evidence>
<dbReference type="Pfam" id="PF00498">
    <property type="entry name" value="FHA"/>
    <property type="match status" value="1"/>
</dbReference>
<evidence type="ECO:0000256" key="3">
    <source>
        <dbReference type="ARBA" id="ARBA00023204"/>
    </source>
</evidence>
<evidence type="ECO:0000259" key="6">
    <source>
        <dbReference type="PROSITE" id="PS50006"/>
    </source>
</evidence>
<evidence type="ECO:0000256" key="5">
    <source>
        <dbReference type="ARBA" id="ARBA00044757"/>
    </source>
</evidence>
<dbReference type="Gene3D" id="2.60.200.20">
    <property type="match status" value="1"/>
</dbReference>
<proteinExistence type="inferred from homology"/>
<dbReference type="InterPro" id="IPR000253">
    <property type="entry name" value="FHA_dom"/>
</dbReference>
<keyword evidence="4" id="KW-0539">Nucleus</keyword>
<evidence type="ECO:0000256" key="2">
    <source>
        <dbReference type="ARBA" id="ARBA00022763"/>
    </source>
</evidence>
<evidence type="ECO:0000313" key="7">
    <source>
        <dbReference type="EMBL" id="KAF8722494.1"/>
    </source>
</evidence>
<dbReference type="GO" id="GO:0030870">
    <property type="term" value="C:Mre11 complex"/>
    <property type="evidence" value="ECO:0007669"/>
    <property type="project" value="InterPro"/>
</dbReference>
<reference evidence="7" key="1">
    <citation type="submission" date="2020-07" db="EMBL/GenBank/DDBJ databases">
        <title>Genome sequence and genetic diversity analysis of an under-domesticated orphan crop, white fonio (Digitaria exilis).</title>
        <authorList>
            <person name="Bennetzen J.L."/>
            <person name="Chen S."/>
            <person name="Ma X."/>
            <person name="Wang X."/>
            <person name="Yssel A.E.J."/>
            <person name="Chaluvadi S.R."/>
            <person name="Johnson M."/>
            <person name="Gangashetty P."/>
            <person name="Hamidou F."/>
            <person name="Sanogo M.D."/>
            <person name="Zwaenepoel A."/>
            <person name="Wallace J."/>
            <person name="Van De Peer Y."/>
            <person name="Van Deynze A."/>
        </authorList>
    </citation>
    <scope>NUCLEOTIDE SEQUENCE</scope>
    <source>
        <tissue evidence="7">Leaves</tissue>
    </source>
</reference>
<dbReference type="FunFam" id="3.40.50.10190:FF:000075">
    <property type="entry name" value="Nijmegen breakage syndrome 1 protein"/>
    <property type="match status" value="1"/>
</dbReference>
<dbReference type="PROSITE" id="PS50006">
    <property type="entry name" value="FHA_DOMAIN"/>
    <property type="match status" value="1"/>
</dbReference>
<dbReference type="EMBL" id="JACEFO010001671">
    <property type="protein sequence ID" value="KAF8722494.1"/>
    <property type="molecule type" value="Genomic_DNA"/>
</dbReference>
<accession>A0A835C2W2</accession>
<sequence>MLGFYTTDCDVIVQADTSISRVHAEIEAEKMVSWDPHSGGPASPSCVRVVDRSKYGTFVNKVHGTQGSRLHKNEDVMLTDGDTVTFGTGNATFRLLFVPIVAFFHGRKSARIDPSLHAVMTSIGAYATRKWSDECTHVLADEACPLTPELLDAVIGQKQIVLGDWFKVLPLPMDILYAPLFLKKSMNYEHLAMTEKNIHTEIPSCTQYIPNLTLDGTVIKMVEVNLIQSCLAGYTFILGPSDKVYQFGEKLLGLLESTGAKYLHIDEFCANSQDLITGDTDQQILVFPARYPLEFSKIRALFPLSKISDVKLFAAALSGRLEATAIEPPAFIVTSSNSTDETIVADSDVEMETATSNPIGASNQFQSHIENISDDEKEITNITNEVAATVGGTKADVVQLNEPQKVLTEVEAPKSVQDDVTVEAPKSMQDDVKVIEKASIYRSKARDEDVRVINKVPKDENLDISRDGACDVIFNQDLVVKKLPRSAPAASTEGGVNFKRFRKRETVSGNSFKDLVPFGQEPYRQRTSSTTQRWLPIPYAYYLRLSCAYFNLVITTQLQSKKRAAAGSSIHTLLTTYLPAAAEPAGEDHLYM</sequence>
<dbReference type="AlphaFoldDB" id="A0A835C2W2"/>
<dbReference type="InterPro" id="IPR040227">
    <property type="entry name" value="Nibrin-rel"/>
</dbReference>
<feature type="domain" description="FHA" evidence="6">
    <location>
        <begin position="1"/>
        <end position="60"/>
    </location>
</feature>
<keyword evidence="3" id="KW-0234">DNA repair</keyword>
<keyword evidence="8" id="KW-1185">Reference proteome</keyword>
<organism evidence="7 8">
    <name type="scientific">Digitaria exilis</name>
    <dbReference type="NCBI Taxonomy" id="1010633"/>
    <lineage>
        <taxon>Eukaryota</taxon>
        <taxon>Viridiplantae</taxon>
        <taxon>Streptophyta</taxon>
        <taxon>Embryophyta</taxon>
        <taxon>Tracheophyta</taxon>
        <taxon>Spermatophyta</taxon>
        <taxon>Magnoliopsida</taxon>
        <taxon>Liliopsida</taxon>
        <taxon>Poales</taxon>
        <taxon>Poaceae</taxon>
        <taxon>PACMAD clade</taxon>
        <taxon>Panicoideae</taxon>
        <taxon>Panicodae</taxon>
        <taxon>Paniceae</taxon>
        <taxon>Anthephorinae</taxon>
        <taxon>Digitaria</taxon>
    </lineage>
</organism>